<evidence type="ECO:0000313" key="2">
    <source>
        <dbReference type="Proteomes" id="UP000269544"/>
    </source>
</evidence>
<proteinExistence type="predicted"/>
<name>A0A448V2T1_9FIRM</name>
<organism evidence="1 2">
    <name type="scientific">Aedoeadaptatus ivorii</name>
    <dbReference type="NCBI Taxonomy" id="54006"/>
    <lineage>
        <taxon>Bacteria</taxon>
        <taxon>Bacillati</taxon>
        <taxon>Bacillota</taxon>
        <taxon>Tissierellia</taxon>
        <taxon>Tissierellales</taxon>
        <taxon>Peptoniphilaceae</taxon>
        <taxon>Aedoeadaptatus</taxon>
    </lineage>
</organism>
<keyword evidence="2" id="KW-1185">Reference proteome</keyword>
<evidence type="ECO:0000313" key="1">
    <source>
        <dbReference type="EMBL" id="VEJ36099.1"/>
    </source>
</evidence>
<gene>
    <name evidence="1" type="ORF">NCTC13079_01294</name>
</gene>
<accession>A0A448V2T1</accession>
<dbReference type="AlphaFoldDB" id="A0A448V2T1"/>
<reference evidence="1 2" key="1">
    <citation type="submission" date="2018-12" db="EMBL/GenBank/DDBJ databases">
        <authorList>
            <consortium name="Pathogen Informatics"/>
        </authorList>
    </citation>
    <scope>NUCLEOTIDE SEQUENCE [LARGE SCALE GENOMIC DNA]</scope>
    <source>
        <strain evidence="1 2">NCTC13079</strain>
    </source>
</reference>
<protein>
    <submittedName>
        <fullName evidence="1">Uncharacterized protein</fullName>
    </submittedName>
</protein>
<dbReference type="Proteomes" id="UP000269544">
    <property type="component" value="Chromosome"/>
</dbReference>
<dbReference type="RefSeq" id="WP_164715249.1">
    <property type="nucleotide sequence ID" value="NZ_LR134523.1"/>
</dbReference>
<dbReference type="EMBL" id="LR134523">
    <property type="protein sequence ID" value="VEJ36099.1"/>
    <property type="molecule type" value="Genomic_DNA"/>
</dbReference>
<sequence>MRDVLRGGMIVFRPGMSGQSDERYKNTKAASRSGFVALGSERILNKR</sequence>
<dbReference type="KEGG" id="piv:NCTC13079_01294"/>